<evidence type="ECO:0000313" key="2">
    <source>
        <dbReference type="EMBL" id="TBU29561.1"/>
    </source>
</evidence>
<dbReference type="EMBL" id="ML143412">
    <property type="protein sequence ID" value="TBU29561.1"/>
    <property type="molecule type" value="Genomic_DNA"/>
</dbReference>
<feature type="region of interest" description="Disordered" evidence="1">
    <location>
        <begin position="149"/>
        <end position="169"/>
    </location>
</feature>
<gene>
    <name evidence="2" type="ORF">BD311DRAFT_738631</name>
</gene>
<organism evidence="2">
    <name type="scientific">Dichomitus squalens</name>
    <dbReference type="NCBI Taxonomy" id="114155"/>
    <lineage>
        <taxon>Eukaryota</taxon>
        <taxon>Fungi</taxon>
        <taxon>Dikarya</taxon>
        <taxon>Basidiomycota</taxon>
        <taxon>Agaricomycotina</taxon>
        <taxon>Agaricomycetes</taxon>
        <taxon>Polyporales</taxon>
        <taxon>Polyporaceae</taxon>
        <taxon>Dichomitus</taxon>
    </lineage>
</organism>
<name>A0A4Q9MT83_9APHY</name>
<reference evidence="2" key="1">
    <citation type="submission" date="2019-01" db="EMBL/GenBank/DDBJ databases">
        <title>Draft genome sequences of three monokaryotic isolates of the white-rot basidiomycete fungus Dichomitus squalens.</title>
        <authorList>
            <consortium name="DOE Joint Genome Institute"/>
            <person name="Lopez S.C."/>
            <person name="Andreopoulos B."/>
            <person name="Pangilinan J."/>
            <person name="Lipzen A."/>
            <person name="Riley R."/>
            <person name="Ahrendt S."/>
            <person name="Ng V."/>
            <person name="Barry K."/>
            <person name="Daum C."/>
            <person name="Grigoriev I.V."/>
            <person name="Hilden K.S."/>
            <person name="Makela M.R."/>
            <person name="de Vries R.P."/>
        </authorList>
    </citation>
    <scope>NUCLEOTIDE SEQUENCE [LARGE SCALE GENOMIC DNA]</scope>
    <source>
        <strain evidence="2">OM18370.1</strain>
    </source>
</reference>
<sequence length="180" mass="19831">MRASCKGPYISNKQTPEALNASAYRLFRDVLTKWPDDLERSEDVGILRTTPKGSTRTGLREKSAEHIFRRIPHSAFCISALQHSHTTTIDLDIATTTQLFGPSSPINVAKVALLRQSLNIAVAVYSMEQARNYSNVMVGYASGVPTGWNDATDRTKPKANGPPKPGVNSKMQLDWIPYGL</sequence>
<accession>A0A4Q9MT83</accession>
<proteinExistence type="predicted"/>
<dbReference type="AlphaFoldDB" id="A0A4Q9MT83"/>
<protein>
    <submittedName>
        <fullName evidence="2">Uncharacterized protein</fullName>
    </submittedName>
</protein>
<dbReference type="Proteomes" id="UP000292957">
    <property type="component" value="Unassembled WGS sequence"/>
</dbReference>
<evidence type="ECO:0000256" key="1">
    <source>
        <dbReference type="SAM" id="MobiDB-lite"/>
    </source>
</evidence>